<reference evidence="3" key="1">
    <citation type="journal article" date="2023" name="Mol. Biol. Evol.">
        <title>Third-Generation Sequencing Reveals the Adaptive Role of the Epigenome in Three Deep-Sea Polychaetes.</title>
        <authorList>
            <person name="Perez M."/>
            <person name="Aroh O."/>
            <person name="Sun Y."/>
            <person name="Lan Y."/>
            <person name="Juniper S.K."/>
            <person name="Young C.R."/>
            <person name="Angers B."/>
            <person name="Qian P.Y."/>
        </authorList>
    </citation>
    <scope>NUCLEOTIDE SEQUENCE</scope>
    <source>
        <strain evidence="3">P08H-3</strain>
    </source>
</reference>
<dbReference type="PANTHER" id="PTHR18849:SF8">
    <property type="entry name" value="LEUCINE-RICH REPEAT-CONTAINING PROTEIN 61"/>
    <property type="match status" value="1"/>
</dbReference>
<evidence type="ECO:0000256" key="2">
    <source>
        <dbReference type="ARBA" id="ARBA00022737"/>
    </source>
</evidence>
<dbReference type="GO" id="GO:0036158">
    <property type="term" value="P:outer dynein arm assembly"/>
    <property type="evidence" value="ECO:0007669"/>
    <property type="project" value="TreeGrafter"/>
</dbReference>
<dbReference type="Proteomes" id="UP001208570">
    <property type="component" value="Unassembled WGS sequence"/>
</dbReference>
<name>A0AAD9J4V8_9ANNE</name>
<dbReference type="Gene3D" id="3.80.10.10">
    <property type="entry name" value="Ribonuclease Inhibitor"/>
    <property type="match status" value="1"/>
</dbReference>
<dbReference type="PANTHER" id="PTHR18849">
    <property type="entry name" value="LEUCINE RICH REPEAT PROTEIN"/>
    <property type="match status" value="1"/>
</dbReference>
<evidence type="ECO:0000313" key="3">
    <source>
        <dbReference type="EMBL" id="KAK2146173.1"/>
    </source>
</evidence>
<dbReference type="Pfam" id="PF14580">
    <property type="entry name" value="LRR_9"/>
    <property type="match status" value="1"/>
</dbReference>
<keyword evidence="1" id="KW-0433">Leucine-rich repeat</keyword>
<dbReference type="GO" id="GO:0005737">
    <property type="term" value="C:cytoplasm"/>
    <property type="evidence" value="ECO:0007669"/>
    <property type="project" value="TreeGrafter"/>
</dbReference>
<comment type="caution">
    <text evidence="3">The sequence shown here is derived from an EMBL/GenBank/DDBJ whole genome shotgun (WGS) entry which is preliminary data.</text>
</comment>
<protein>
    <submittedName>
        <fullName evidence="3">Uncharacterized protein</fullName>
    </submittedName>
</protein>
<dbReference type="InterPro" id="IPR001611">
    <property type="entry name" value="Leu-rich_rpt"/>
</dbReference>
<evidence type="ECO:0000256" key="1">
    <source>
        <dbReference type="ARBA" id="ARBA00022614"/>
    </source>
</evidence>
<dbReference type="AlphaFoldDB" id="A0AAD9J4V8"/>
<keyword evidence="4" id="KW-1185">Reference proteome</keyword>
<dbReference type="PROSITE" id="PS51450">
    <property type="entry name" value="LRR"/>
    <property type="match status" value="3"/>
</dbReference>
<dbReference type="SUPFAM" id="SSF52058">
    <property type="entry name" value="L domain-like"/>
    <property type="match status" value="1"/>
</dbReference>
<gene>
    <name evidence="3" type="ORF">LSH36_626g00010</name>
</gene>
<dbReference type="InterPro" id="IPR032675">
    <property type="entry name" value="LRR_dom_sf"/>
</dbReference>
<proteinExistence type="predicted"/>
<dbReference type="SMART" id="SM00365">
    <property type="entry name" value="LRR_SD22"/>
    <property type="match status" value="3"/>
</dbReference>
<organism evidence="3 4">
    <name type="scientific">Paralvinella palmiformis</name>
    <dbReference type="NCBI Taxonomy" id="53620"/>
    <lineage>
        <taxon>Eukaryota</taxon>
        <taxon>Metazoa</taxon>
        <taxon>Spiralia</taxon>
        <taxon>Lophotrochozoa</taxon>
        <taxon>Annelida</taxon>
        <taxon>Polychaeta</taxon>
        <taxon>Sedentaria</taxon>
        <taxon>Canalipalpata</taxon>
        <taxon>Terebellida</taxon>
        <taxon>Terebelliformia</taxon>
        <taxon>Alvinellidae</taxon>
        <taxon>Paralvinella</taxon>
    </lineage>
</organism>
<evidence type="ECO:0000313" key="4">
    <source>
        <dbReference type="Proteomes" id="UP001208570"/>
    </source>
</evidence>
<accession>A0AAD9J4V8</accession>
<keyword evidence="2" id="KW-0677">Repeat</keyword>
<sequence length="208" mass="22903">MMEDNGNTLTASLLKSKSGEFDLESIHTLNLSHMELTDLGCLGECSGLERLDLSFNDITKLYALAGLMNVTDLNLSANRITSLDGLQSVDNLKSLNLSGNLIGRLETLKCLSSLEKLSYLRLRDVTQDLSNPICMNISYKEDVLSILPNLVTLDDERLTGHGKEMFKLCLELDSVIKDLLAECKDVIMTADEKIMTLTEGDYMGGGMT</sequence>
<dbReference type="EMBL" id="JAODUP010000626">
    <property type="protein sequence ID" value="KAK2146173.1"/>
    <property type="molecule type" value="Genomic_DNA"/>
</dbReference>